<accession>A0A810QAV0</accession>
<dbReference type="InterPro" id="IPR029016">
    <property type="entry name" value="GAF-like_dom_sf"/>
</dbReference>
<evidence type="ECO:0000259" key="6">
    <source>
        <dbReference type="PROSITE" id="PS51077"/>
    </source>
</evidence>
<dbReference type="PANTHER" id="PTHR30136">
    <property type="entry name" value="HELIX-TURN-HELIX TRANSCRIPTIONAL REGULATOR, ICLR FAMILY"/>
    <property type="match status" value="1"/>
</dbReference>
<dbReference type="PROSITE" id="PS51078">
    <property type="entry name" value="ICLR_ED"/>
    <property type="match status" value="1"/>
</dbReference>
<evidence type="ECO:0000256" key="2">
    <source>
        <dbReference type="ARBA" id="ARBA00023125"/>
    </source>
</evidence>
<dbReference type="AlphaFoldDB" id="A0A810QAV0"/>
<dbReference type="Gene3D" id="1.10.10.10">
    <property type="entry name" value="Winged helix-like DNA-binding domain superfamily/Winged helix DNA-binding domain"/>
    <property type="match status" value="1"/>
</dbReference>
<dbReference type="FunFam" id="1.10.10.10:FF:000056">
    <property type="entry name" value="IclR family transcriptional regulator"/>
    <property type="match status" value="1"/>
</dbReference>
<dbReference type="SMART" id="SM00346">
    <property type="entry name" value="HTH_ICLR"/>
    <property type="match status" value="1"/>
</dbReference>
<dbReference type="PANTHER" id="PTHR30136:SF24">
    <property type="entry name" value="HTH-TYPE TRANSCRIPTIONAL REPRESSOR ALLR"/>
    <property type="match status" value="1"/>
</dbReference>
<keyword evidence="2" id="KW-0238">DNA-binding</keyword>
<comment type="function">
    <text evidence="4">May be an activator protein for the gylABX operon.</text>
</comment>
<dbReference type="SUPFAM" id="SSF55781">
    <property type="entry name" value="GAF domain-like"/>
    <property type="match status" value="1"/>
</dbReference>
<dbReference type="GO" id="GO:0045892">
    <property type="term" value="P:negative regulation of DNA-templated transcription"/>
    <property type="evidence" value="ECO:0007669"/>
    <property type="project" value="TreeGrafter"/>
</dbReference>
<feature type="domain" description="HTH iclR-type" evidence="6">
    <location>
        <begin position="9"/>
        <end position="73"/>
    </location>
</feature>
<evidence type="ECO:0000313" key="9">
    <source>
        <dbReference type="Proteomes" id="UP000679848"/>
    </source>
</evidence>
<evidence type="ECO:0000256" key="5">
    <source>
        <dbReference type="ARBA" id="ARBA00070406"/>
    </source>
</evidence>
<dbReference type="PROSITE" id="PS51077">
    <property type="entry name" value="HTH_ICLR"/>
    <property type="match status" value="1"/>
</dbReference>
<dbReference type="GO" id="GO:0003677">
    <property type="term" value="F:DNA binding"/>
    <property type="evidence" value="ECO:0007669"/>
    <property type="project" value="UniProtKB-KW"/>
</dbReference>
<gene>
    <name evidence="8" type="ORF">MM59RIKEN_10240</name>
</gene>
<dbReference type="KEGG" id="pfaa:MM59RIKEN_10240"/>
<dbReference type="Gene3D" id="3.30.450.40">
    <property type="match status" value="1"/>
</dbReference>
<dbReference type="InterPro" id="IPR036390">
    <property type="entry name" value="WH_DNA-bd_sf"/>
</dbReference>
<keyword evidence="3" id="KW-0804">Transcription</keyword>
<proteinExistence type="predicted"/>
<dbReference type="InterPro" id="IPR036388">
    <property type="entry name" value="WH-like_DNA-bd_sf"/>
</dbReference>
<protein>
    <recommendedName>
        <fullName evidence="5">Glycerol operon regulatory protein</fullName>
    </recommendedName>
</protein>
<evidence type="ECO:0000256" key="4">
    <source>
        <dbReference type="ARBA" id="ARBA00058938"/>
    </source>
</evidence>
<keyword evidence="9" id="KW-1185">Reference proteome</keyword>
<dbReference type="GO" id="GO:0003700">
    <property type="term" value="F:DNA-binding transcription factor activity"/>
    <property type="evidence" value="ECO:0007669"/>
    <property type="project" value="TreeGrafter"/>
</dbReference>
<dbReference type="SUPFAM" id="SSF46785">
    <property type="entry name" value="Winged helix' DNA-binding domain"/>
    <property type="match status" value="1"/>
</dbReference>
<feature type="domain" description="IclR-ED" evidence="7">
    <location>
        <begin position="74"/>
        <end position="259"/>
    </location>
</feature>
<name>A0A810QAV0_9FIRM</name>
<keyword evidence="1" id="KW-0805">Transcription regulation</keyword>
<dbReference type="Pfam" id="PF01614">
    <property type="entry name" value="IclR_C"/>
    <property type="match status" value="1"/>
</dbReference>
<dbReference type="Pfam" id="PF09339">
    <property type="entry name" value="HTH_IclR"/>
    <property type="match status" value="1"/>
</dbReference>
<dbReference type="Proteomes" id="UP000679848">
    <property type="component" value="Chromosome"/>
</dbReference>
<dbReference type="EMBL" id="AP023420">
    <property type="protein sequence ID" value="BCK83705.1"/>
    <property type="molecule type" value="Genomic_DNA"/>
</dbReference>
<dbReference type="InterPro" id="IPR005471">
    <property type="entry name" value="Tscrpt_reg_IclR_N"/>
</dbReference>
<dbReference type="InterPro" id="IPR014757">
    <property type="entry name" value="Tscrpt_reg_IclR_C"/>
</dbReference>
<evidence type="ECO:0000313" key="8">
    <source>
        <dbReference type="EMBL" id="BCK83705.1"/>
    </source>
</evidence>
<evidence type="ECO:0000256" key="3">
    <source>
        <dbReference type="ARBA" id="ARBA00023163"/>
    </source>
</evidence>
<dbReference type="InterPro" id="IPR050707">
    <property type="entry name" value="HTH_MetabolicPath_Reg"/>
</dbReference>
<reference evidence="8" key="1">
    <citation type="submission" date="2020-09" db="EMBL/GenBank/DDBJ databases">
        <title>New species isolated from human feces.</title>
        <authorList>
            <person name="Kitahara M."/>
            <person name="Shigeno Y."/>
            <person name="Shime M."/>
            <person name="Matsumoto Y."/>
            <person name="Nakamura S."/>
            <person name="Motooka D."/>
            <person name="Fukuoka S."/>
            <person name="Nishikawa H."/>
            <person name="Benno Y."/>
        </authorList>
    </citation>
    <scope>NUCLEOTIDE SEQUENCE</scope>
    <source>
        <strain evidence="8">MM59</strain>
    </source>
</reference>
<evidence type="ECO:0000256" key="1">
    <source>
        <dbReference type="ARBA" id="ARBA00023015"/>
    </source>
</evidence>
<evidence type="ECO:0000259" key="7">
    <source>
        <dbReference type="PROSITE" id="PS51078"/>
    </source>
</evidence>
<sequence>MADEPKYPVKTVTKAIEIINYLAQDTGNRGIGVSELSRVLGMGKSTVHRLLDTLSFYGYVEQDGETNQYRLGWELYKIGQVVPQQNQLLNLNPGYILELSRKTRATVNLGILKRGEILIISKIEGAYDSTHISVRPGEYEAIHATGMGKVMISEMDEEEIWGLFGGRETLIPYTPNTITSLPQLMREEARVRESGYAVDAEEYCIGLYCIAMPIRDYTGQIVAAVSVSTPSGLMDEDRKKLILEALSKCSRDISRSLGYQEK</sequence>
<organism evidence="8 9">
    <name type="scientific">Pusillibacter faecalis</name>
    <dbReference type="NCBI Taxonomy" id="2714358"/>
    <lineage>
        <taxon>Bacteria</taxon>
        <taxon>Bacillati</taxon>
        <taxon>Bacillota</taxon>
        <taxon>Clostridia</taxon>
        <taxon>Eubacteriales</taxon>
        <taxon>Oscillospiraceae</taxon>
        <taxon>Pusillibacter</taxon>
    </lineage>
</organism>
<dbReference type="RefSeq" id="WP_187028112.1">
    <property type="nucleotide sequence ID" value="NZ_AP023420.1"/>
</dbReference>